<evidence type="ECO:0000256" key="1">
    <source>
        <dbReference type="SAM" id="SignalP"/>
    </source>
</evidence>
<dbReference type="EMBL" id="JBHUHZ010000002">
    <property type="protein sequence ID" value="MFD2163171.1"/>
    <property type="molecule type" value="Genomic_DNA"/>
</dbReference>
<dbReference type="RefSeq" id="WP_255901303.1">
    <property type="nucleotide sequence ID" value="NZ_JAFMZO010000002.1"/>
</dbReference>
<feature type="signal peptide" evidence="1">
    <location>
        <begin position="1"/>
        <end position="19"/>
    </location>
</feature>
<proteinExistence type="predicted"/>
<keyword evidence="1" id="KW-0732">Signal</keyword>
<sequence>MKRFVILLSFMIVSAASYAQKKFNGTFSNGYKGAKISFELSKDGKTIENLTFTGYWRCGSSTEQITAGPEKSIPVKGGKVQAIIVDPENGGSSAFRFEIDGIIKGNAAQGTFRMSITGLSCDTYKLNWTASSK</sequence>
<gene>
    <name evidence="2" type="ORF">ACFSJU_12265</name>
</gene>
<dbReference type="Proteomes" id="UP001597387">
    <property type="component" value="Unassembled WGS sequence"/>
</dbReference>
<evidence type="ECO:0000313" key="2">
    <source>
        <dbReference type="EMBL" id="MFD2163171.1"/>
    </source>
</evidence>
<keyword evidence="3" id="KW-1185">Reference proteome</keyword>
<organism evidence="2 3">
    <name type="scientific">Paradesertivirga mongoliensis</name>
    <dbReference type="NCBI Taxonomy" id="2100740"/>
    <lineage>
        <taxon>Bacteria</taxon>
        <taxon>Pseudomonadati</taxon>
        <taxon>Bacteroidota</taxon>
        <taxon>Sphingobacteriia</taxon>
        <taxon>Sphingobacteriales</taxon>
        <taxon>Sphingobacteriaceae</taxon>
        <taxon>Paradesertivirga</taxon>
    </lineage>
</organism>
<name>A0ABW4ZNM3_9SPHI</name>
<comment type="caution">
    <text evidence="2">The sequence shown here is derived from an EMBL/GenBank/DDBJ whole genome shotgun (WGS) entry which is preliminary data.</text>
</comment>
<evidence type="ECO:0008006" key="4">
    <source>
        <dbReference type="Google" id="ProtNLM"/>
    </source>
</evidence>
<accession>A0ABW4ZNM3</accession>
<evidence type="ECO:0000313" key="3">
    <source>
        <dbReference type="Proteomes" id="UP001597387"/>
    </source>
</evidence>
<protein>
    <recommendedName>
        <fullName evidence="4">Lipocalin-like domain-containing protein</fullName>
    </recommendedName>
</protein>
<feature type="chain" id="PRO_5046204691" description="Lipocalin-like domain-containing protein" evidence="1">
    <location>
        <begin position="20"/>
        <end position="133"/>
    </location>
</feature>
<reference evidence="3" key="1">
    <citation type="journal article" date="2019" name="Int. J. Syst. Evol. Microbiol.">
        <title>The Global Catalogue of Microorganisms (GCM) 10K type strain sequencing project: providing services to taxonomists for standard genome sequencing and annotation.</title>
        <authorList>
            <consortium name="The Broad Institute Genomics Platform"/>
            <consortium name="The Broad Institute Genome Sequencing Center for Infectious Disease"/>
            <person name="Wu L."/>
            <person name="Ma J."/>
        </authorList>
    </citation>
    <scope>NUCLEOTIDE SEQUENCE [LARGE SCALE GENOMIC DNA]</scope>
    <source>
        <strain evidence="3">KCTC 42217</strain>
    </source>
</reference>